<dbReference type="EC" id="6.5.1.1" evidence="2"/>
<evidence type="ECO:0000313" key="6">
    <source>
        <dbReference type="EMBL" id="TJY40704.1"/>
    </source>
</evidence>
<evidence type="ECO:0000259" key="5">
    <source>
        <dbReference type="PROSITE" id="PS50160"/>
    </source>
</evidence>
<dbReference type="InterPro" id="IPR012340">
    <property type="entry name" value="NA-bd_OB-fold"/>
</dbReference>
<dbReference type="AlphaFoldDB" id="A0A4U0F9E8"/>
<dbReference type="CDD" id="cd07971">
    <property type="entry name" value="OBF_DNA_ligase_LigD"/>
    <property type="match status" value="1"/>
</dbReference>
<evidence type="ECO:0000256" key="2">
    <source>
        <dbReference type="ARBA" id="ARBA00012727"/>
    </source>
</evidence>
<evidence type="ECO:0000256" key="3">
    <source>
        <dbReference type="ARBA" id="ARBA00022598"/>
    </source>
</evidence>
<dbReference type="InterPro" id="IPR012309">
    <property type="entry name" value="DNA_ligase_ATP-dep_C"/>
</dbReference>
<dbReference type="PROSITE" id="PS50160">
    <property type="entry name" value="DNA_LIGASE_A3"/>
    <property type="match status" value="1"/>
</dbReference>
<sequence>MRGAAMEPIYPFEPVISDTIPAEPYWRYEIKWDGTRILTYHDEESTKLYNRKQNERTRHYPELLDTPSYCRASSVILDGEVIALAGDGKPSFHEVMRRDLIQKLDRVQEMQRLVPVSYMIFDIVYFNGEWVNSRPLSERLALLQDIVTPNENVQLAAFHHDGDKLFEVMRQQGMEGIVCKDLRSSYSLGGKDDRWKKVKNYGDVIAVIGGFTLSGGFVNAVLLGQYDQEGKLWYIGHTGTGKLSKAEWRDLTEILTPMRLNKSPFANRPDRHRDAYWVTPKLTVKVQYSEWRWQEGRALRQPSIQSFVKTAPEECKLPWV</sequence>
<keyword evidence="7" id="KW-1185">Reference proteome</keyword>
<dbReference type="EMBL" id="SUPK01000008">
    <property type="protein sequence ID" value="TJY40704.1"/>
    <property type="molecule type" value="Genomic_DNA"/>
</dbReference>
<evidence type="ECO:0000256" key="4">
    <source>
        <dbReference type="ARBA" id="ARBA00034003"/>
    </source>
</evidence>
<dbReference type="SUPFAM" id="SSF56091">
    <property type="entry name" value="DNA ligase/mRNA capping enzyme, catalytic domain"/>
    <property type="match status" value="1"/>
</dbReference>
<protein>
    <recommendedName>
        <fullName evidence="2">DNA ligase (ATP)</fullName>
        <ecNumber evidence="2">6.5.1.1</ecNumber>
    </recommendedName>
</protein>
<dbReference type="CDD" id="cd07906">
    <property type="entry name" value="Adenylation_DNA_ligase_LigD_LigC"/>
    <property type="match status" value="1"/>
</dbReference>
<comment type="similarity">
    <text evidence="1">Belongs to the ATP-dependent DNA ligase family.</text>
</comment>
<proteinExistence type="inferred from homology"/>
<accession>A0A4U0F9E8</accession>
<name>A0A4U0F9E8_9BACL</name>
<comment type="caution">
    <text evidence="6">The sequence shown here is derived from an EMBL/GenBank/DDBJ whole genome shotgun (WGS) entry which is preliminary data.</text>
</comment>
<evidence type="ECO:0000313" key="7">
    <source>
        <dbReference type="Proteomes" id="UP000309673"/>
    </source>
</evidence>
<dbReference type="Gene3D" id="3.30.1490.70">
    <property type="match status" value="1"/>
</dbReference>
<evidence type="ECO:0000256" key="1">
    <source>
        <dbReference type="ARBA" id="ARBA00007572"/>
    </source>
</evidence>
<dbReference type="Gene3D" id="2.40.50.140">
    <property type="entry name" value="Nucleic acid-binding proteins"/>
    <property type="match status" value="1"/>
</dbReference>
<reference evidence="6 7" key="1">
    <citation type="submission" date="2019-04" db="EMBL/GenBank/DDBJ databases">
        <title>Cohnella sp. nov., isolated from soil.</title>
        <authorList>
            <person name="Kim W."/>
        </authorList>
    </citation>
    <scope>NUCLEOTIDE SEQUENCE [LARGE SCALE GENOMIC DNA]</scope>
    <source>
        <strain evidence="6 7">CAU 1483</strain>
    </source>
</reference>
<dbReference type="Gene3D" id="3.30.470.30">
    <property type="entry name" value="DNA ligase/mRNA capping enzyme"/>
    <property type="match status" value="1"/>
</dbReference>
<dbReference type="GO" id="GO:0006310">
    <property type="term" value="P:DNA recombination"/>
    <property type="evidence" value="ECO:0007669"/>
    <property type="project" value="InterPro"/>
</dbReference>
<comment type="catalytic activity">
    <reaction evidence="4">
        <text>ATP + (deoxyribonucleotide)n-3'-hydroxyl + 5'-phospho-(deoxyribonucleotide)m = (deoxyribonucleotide)n+m + AMP + diphosphate.</text>
        <dbReference type="EC" id="6.5.1.1"/>
    </reaction>
</comment>
<gene>
    <name evidence="6" type="ORF">E5161_16260</name>
</gene>
<organism evidence="6 7">
    <name type="scientific">Cohnella pontilimi</name>
    <dbReference type="NCBI Taxonomy" id="2564100"/>
    <lineage>
        <taxon>Bacteria</taxon>
        <taxon>Bacillati</taxon>
        <taxon>Bacillota</taxon>
        <taxon>Bacilli</taxon>
        <taxon>Bacillales</taxon>
        <taxon>Paenibacillaceae</taxon>
        <taxon>Cohnella</taxon>
    </lineage>
</organism>
<keyword evidence="3 6" id="KW-0436">Ligase</keyword>
<dbReference type="GO" id="GO:0006281">
    <property type="term" value="P:DNA repair"/>
    <property type="evidence" value="ECO:0007669"/>
    <property type="project" value="InterPro"/>
</dbReference>
<feature type="domain" description="ATP-dependent DNA ligase family profile" evidence="5">
    <location>
        <begin position="109"/>
        <end position="231"/>
    </location>
</feature>
<dbReference type="Pfam" id="PF01068">
    <property type="entry name" value="DNA_ligase_A_M"/>
    <property type="match status" value="1"/>
</dbReference>
<dbReference type="SUPFAM" id="SSF50249">
    <property type="entry name" value="Nucleic acid-binding proteins"/>
    <property type="match status" value="1"/>
</dbReference>
<dbReference type="InterPro" id="IPR050191">
    <property type="entry name" value="ATP-dep_DNA_ligase"/>
</dbReference>
<dbReference type="Proteomes" id="UP000309673">
    <property type="component" value="Unassembled WGS sequence"/>
</dbReference>
<dbReference type="GO" id="GO:0005524">
    <property type="term" value="F:ATP binding"/>
    <property type="evidence" value="ECO:0007669"/>
    <property type="project" value="InterPro"/>
</dbReference>
<dbReference type="GO" id="GO:0003910">
    <property type="term" value="F:DNA ligase (ATP) activity"/>
    <property type="evidence" value="ECO:0007669"/>
    <property type="project" value="UniProtKB-EC"/>
</dbReference>
<dbReference type="Pfam" id="PF04679">
    <property type="entry name" value="DNA_ligase_A_C"/>
    <property type="match status" value="1"/>
</dbReference>
<dbReference type="OrthoDB" id="9802472at2"/>
<dbReference type="InterPro" id="IPR012310">
    <property type="entry name" value="DNA_ligase_ATP-dep_cent"/>
</dbReference>
<dbReference type="PANTHER" id="PTHR45674:SF4">
    <property type="entry name" value="DNA LIGASE 1"/>
    <property type="match status" value="1"/>
</dbReference>
<dbReference type="PANTHER" id="PTHR45674">
    <property type="entry name" value="DNA LIGASE 1/3 FAMILY MEMBER"/>
    <property type="match status" value="1"/>
</dbReference>